<evidence type="ECO:0000256" key="5">
    <source>
        <dbReference type="ARBA" id="ARBA00023277"/>
    </source>
</evidence>
<keyword evidence="8" id="KW-0624">Polysaccharide degradation</keyword>
<dbReference type="InterPro" id="IPR040720">
    <property type="entry name" value="GH81_C"/>
</dbReference>
<comment type="similarity">
    <text evidence="2">Belongs to the glycosyl hydrolase 81 family.</text>
</comment>
<evidence type="ECO:0000256" key="7">
    <source>
        <dbReference type="ARBA" id="ARBA00023316"/>
    </source>
</evidence>
<dbReference type="GO" id="GO:0071555">
    <property type="term" value="P:cell wall organization"/>
    <property type="evidence" value="ECO:0007669"/>
    <property type="project" value="UniProtKB-KW"/>
</dbReference>
<dbReference type="InParanoid" id="C5DYL8"/>
<reference evidence="12 13" key="1">
    <citation type="journal article" date="2009" name="Genome Res.">
        <title>Comparative genomics of protoploid Saccharomycetaceae.</title>
        <authorList>
            <consortium name="The Genolevures Consortium"/>
            <person name="Souciet J.-L."/>
            <person name="Dujon B."/>
            <person name="Gaillardin C."/>
            <person name="Johnston M."/>
            <person name="Baret P.V."/>
            <person name="Cliften P."/>
            <person name="Sherman D.J."/>
            <person name="Weissenbach J."/>
            <person name="Westhof E."/>
            <person name="Wincker P."/>
            <person name="Jubin C."/>
            <person name="Poulain J."/>
            <person name="Barbe V."/>
            <person name="Segurens B."/>
            <person name="Artiguenave F."/>
            <person name="Anthouard V."/>
            <person name="Vacherie B."/>
            <person name="Val M.-E."/>
            <person name="Fulton R.S."/>
            <person name="Minx P."/>
            <person name="Wilson R."/>
            <person name="Durrens P."/>
            <person name="Jean G."/>
            <person name="Marck C."/>
            <person name="Martin T."/>
            <person name="Nikolski M."/>
            <person name="Rolland T."/>
            <person name="Seret M.-L."/>
            <person name="Casaregola S."/>
            <person name="Despons L."/>
            <person name="Fairhead C."/>
            <person name="Fischer G."/>
            <person name="Lafontaine I."/>
            <person name="Leh V."/>
            <person name="Lemaire M."/>
            <person name="de Montigny J."/>
            <person name="Neuveglise C."/>
            <person name="Thierry A."/>
            <person name="Blanc-Lenfle I."/>
            <person name="Bleykasten C."/>
            <person name="Diffels J."/>
            <person name="Fritsch E."/>
            <person name="Frangeul L."/>
            <person name="Goeffon A."/>
            <person name="Jauniaux N."/>
            <person name="Kachouri-Lafond R."/>
            <person name="Payen C."/>
            <person name="Potier S."/>
            <person name="Pribylova L."/>
            <person name="Ozanne C."/>
            <person name="Richard G.-F."/>
            <person name="Sacerdot C."/>
            <person name="Straub M.-L."/>
            <person name="Talla E."/>
        </authorList>
    </citation>
    <scope>NUCLEOTIDE SEQUENCE [LARGE SCALE GENOMIC DNA]</scope>
    <source>
        <strain evidence="12 13">ATCC 2623 / CBS 732 / BCRC 21506 / NBRC 1130 / NCYC 568 / NRRL Y-229</strain>
    </source>
</reference>
<keyword evidence="13" id="KW-1185">Reference proteome</keyword>
<proteinExistence type="inferred from homology"/>
<dbReference type="GO" id="GO:0009986">
    <property type="term" value="C:cell surface"/>
    <property type="evidence" value="ECO:0007669"/>
    <property type="project" value="TreeGrafter"/>
</dbReference>
<dbReference type="Gene3D" id="2.70.98.30">
    <property type="entry name" value="Golgi alpha-mannosidase II, domain 4"/>
    <property type="match status" value="1"/>
</dbReference>
<organism evidence="12 13">
    <name type="scientific">Zygosaccharomyces rouxii (strain ATCC 2623 / CBS 732 / NBRC 1130 / NCYC 568 / NRRL Y-229)</name>
    <dbReference type="NCBI Taxonomy" id="559307"/>
    <lineage>
        <taxon>Eukaryota</taxon>
        <taxon>Fungi</taxon>
        <taxon>Dikarya</taxon>
        <taxon>Ascomycota</taxon>
        <taxon>Saccharomycotina</taxon>
        <taxon>Saccharomycetes</taxon>
        <taxon>Saccharomycetales</taxon>
        <taxon>Saccharomycetaceae</taxon>
        <taxon>Zygosaccharomyces</taxon>
    </lineage>
</organism>
<evidence type="ECO:0000259" key="10">
    <source>
        <dbReference type="Pfam" id="PF03639"/>
    </source>
</evidence>
<dbReference type="PROSITE" id="PS52008">
    <property type="entry name" value="GH81"/>
    <property type="match status" value="1"/>
</dbReference>
<protein>
    <recommendedName>
        <fullName evidence="3">glucan endo-1,3-beta-D-glucosidase</fullName>
        <ecNumber evidence="3">3.2.1.39</ecNumber>
    </recommendedName>
</protein>
<dbReference type="EC" id="3.2.1.39" evidence="3"/>
<dbReference type="Pfam" id="PF17652">
    <property type="entry name" value="Glyco_hydro81C"/>
    <property type="match status" value="1"/>
</dbReference>
<gene>
    <name evidence="12" type="ordered locus">ZYRO0F14080g</name>
</gene>
<dbReference type="Proteomes" id="UP000008536">
    <property type="component" value="Chromosome F"/>
</dbReference>
<comment type="catalytic activity">
    <reaction evidence="1">
        <text>Hydrolysis of (1-&gt;3)-beta-D-glucosidic linkages in (1-&gt;3)-beta-D-glucans.</text>
        <dbReference type="EC" id="3.2.1.39"/>
    </reaction>
</comment>
<dbReference type="GO" id="GO:0000272">
    <property type="term" value="P:polysaccharide catabolic process"/>
    <property type="evidence" value="ECO:0007669"/>
    <property type="project" value="UniProtKB-KW"/>
</dbReference>
<evidence type="ECO:0000259" key="11">
    <source>
        <dbReference type="Pfam" id="PF17652"/>
    </source>
</evidence>
<name>C5DYL8_ZYGRC</name>
<keyword evidence="5" id="KW-0119">Carbohydrate metabolism</keyword>
<feature type="compositionally biased region" description="Pro residues" evidence="9">
    <location>
        <begin position="54"/>
        <end position="161"/>
    </location>
</feature>
<dbReference type="HOGENOM" id="CLU_005482_2_1_1"/>
<feature type="compositionally biased region" description="Pro residues" evidence="9">
    <location>
        <begin position="1"/>
        <end position="19"/>
    </location>
</feature>
<feature type="domain" description="Glycosyl hydrolase family 81 N-terminal" evidence="10">
    <location>
        <begin position="242"/>
        <end position="550"/>
    </location>
</feature>
<evidence type="ECO:0000256" key="9">
    <source>
        <dbReference type="SAM" id="MobiDB-lite"/>
    </source>
</evidence>
<dbReference type="AlphaFoldDB" id="C5DYL8"/>
<evidence type="ECO:0000256" key="3">
    <source>
        <dbReference type="ARBA" id="ARBA00012780"/>
    </source>
</evidence>
<evidence type="ECO:0000256" key="2">
    <source>
        <dbReference type="ARBA" id="ARBA00010730"/>
    </source>
</evidence>
<dbReference type="Pfam" id="PF03639">
    <property type="entry name" value="Glyco_hydro_81"/>
    <property type="match status" value="1"/>
</dbReference>
<feature type="region of interest" description="Disordered" evidence="9">
    <location>
        <begin position="1"/>
        <end position="208"/>
    </location>
</feature>
<dbReference type="PANTHER" id="PTHR31983">
    <property type="entry name" value="ENDO-1,3(4)-BETA-GLUCANASE 1"/>
    <property type="match status" value="1"/>
</dbReference>
<keyword evidence="4" id="KW-0378">Hydrolase</keyword>
<evidence type="ECO:0000256" key="1">
    <source>
        <dbReference type="ARBA" id="ARBA00000382"/>
    </source>
</evidence>
<dbReference type="InterPro" id="IPR040451">
    <property type="entry name" value="GH81_N"/>
</dbReference>
<dbReference type="GO" id="GO:0052861">
    <property type="term" value="F:endo-1,3(4)-beta-glucanase activity"/>
    <property type="evidence" value="ECO:0007669"/>
    <property type="project" value="InterPro"/>
</dbReference>
<dbReference type="InterPro" id="IPR005200">
    <property type="entry name" value="Endo-beta-glucanase"/>
</dbReference>
<evidence type="ECO:0000256" key="6">
    <source>
        <dbReference type="ARBA" id="ARBA00023295"/>
    </source>
</evidence>
<keyword evidence="6" id="KW-0326">Glycosidase</keyword>
<dbReference type="PANTHER" id="PTHR31983:SF0">
    <property type="entry name" value="GLUCAN ENDO-1,3-BETA-D-GLUCOSIDASE 2"/>
    <property type="match status" value="1"/>
</dbReference>
<evidence type="ECO:0000256" key="4">
    <source>
        <dbReference type="ARBA" id="ARBA00022801"/>
    </source>
</evidence>
<accession>C5DYL8</accession>
<feature type="compositionally biased region" description="Polar residues" evidence="9">
    <location>
        <begin position="170"/>
        <end position="201"/>
    </location>
</feature>
<evidence type="ECO:0000313" key="13">
    <source>
        <dbReference type="Proteomes" id="UP000008536"/>
    </source>
</evidence>
<dbReference type="KEGG" id="zro:ZYRO0F14080g"/>
<evidence type="ECO:0000256" key="8">
    <source>
        <dbReference type="ARBA" id="ARBA00023326"/>
    </source>
</evidence>
<dbReference type="FunFam" id="1.10.287.1170:FF:000001">
    <property type="entry name" value="Endo-1,3-beta-glucanase Engl1"/>
    <property type="match status" value="1"/>
</dbReference>
<sequence>MVYSRPPMPLPGSGNPPIPSISGEDNPPSYEEAVGGSPIPPPIPARNFEGSSAPPLPSRPPDLPQRPARPPGPPPGTFTRPDGPPPTPSRPVGPPPGTFTRPDGPPPTPSRPVGPPPGTFTRPDGPPPTPSRPAGPPPTPSRPNGPPPTPSRPAGPPPVGPRPGSAASTPVGNSTGPSETAKSIASAPPRTTNTAESSFTGGSLGTDDISRQMSQLDLDGCIDFDNVFPPAQPLDTFTRATHEVPIPVGLNNQGKPIETNKFYGNMLVSNQTNAVWTHPYSLWYCKENPFLGMAVAHCTAAQRVLGPDDGPPQFLFNPIGIKSFVFSSPEFVSEQETSLGFSHLKHMSAQVLLKKNESQFIHFPLVQGMGFVTAIYRNLVPRIQSAVAFRDFRPVGSSSSGQKYAVTLENGITWSLYVTGPPVQLNLVDPYTIIGNQRVQGTVFQLGADFKDEIDSAAGCFPMDCELKSSVQGNTGEYSFNYTVSGSSSSGSTLMYALPHHELSFTELMLPHRTASRLDSTVCGVMTGYITNSFHMRVEIPDKLAFEPFTTIPNAPSRPNYSPQVLETIKNAASQEVHGDVMNESHLDSMYFSGKALAKYAWILYCCHFILRDESLVSVLMPRLKQAMARFVTNSQVLPLKYDTTWGGIISSGTNSQDFGNSYYNDHHFHYSYHVITAAILGIVDREVGDKTWLSENRQWVETLIRDYANPSDKDQFFPVFRSFDWFNGHSWAKGLFESGDGKDQESSSEDVNASYSLKLWGLATQNTNLINIGNIQLGVLRTSLNSYFLYTDDNQIMPRELVANKVSGIKFENKIDHTTYFGNQLQYIQMIHAIPITPASSFVRSSKFVQEEWEQKLRPIVDAIDDGWKGIIMLNVALFDPNTSYAFFSSPNFTTKWLDGGQSWTWSLAYPGAFLN</sequence>
<dbReference type="STRING" id="559307.C5DYL8"/>
<evidence type="ECO:0000313" key="12">
    <source>
        <dbReference type="EMBL" id="CAR28879.1"/>
    </source>
</evidence>
<dbReference type="Gene3D" id="1.10.287.1170">
    <property type="entry name" value="glycoside hydrolase family 81 endo-[beta] glucanase"/>
    <property type="match status" value="1"/>
</dbReference>
<dbReference type="FunCoup" id="C5DYL8">
    <property type="interactions" value="233"/>
</dbReference>
<dbReference type="EMBL" id="CU928178">
    <property type="protein sequence ID" value="CAR28879.1"/>
    <property type="molecule type" value="Genomic_DNA"/>
</dbReference>
<dbReference type="GO" id="GO:0042973">
    <property type="term" value="F:glucan endo-1,3-beta-D-glucosidase activity"/>
    <property type="evidence" value="ECO:0007669"/>
    <property type="project" value="UniProtKB-EC"/>
</dbReference>
<dbReference type="FunFam" id="2.70.98.30:FF:000006">
    <property type="entry name" value="Endo-1,3-beta-glucanase Engl1"/>
    <property type="match status" value="1"/>
</dbReference>
<feature type="domain" description="Glycosyl hydrolase family 81 C-terminal" evidence="11">
    <location>
        <begin position="561"/>
        <end position="909"/>
    </location>
</feature>
<keyword evidence="7" id="KW-0961">Cell wall biogenesis/degradation</keyword>